<dbReference type="AlphaFoldDB" id="A0AA39QYL0"/>
<sequence>MLQEATDGSVANRSADITYTVVPQTSSCLHSSLIPPCGAHLQNENPKGPSTTNDPSTQKKSSYWEQAAERLYYDNLDAYEALIQLMETSTPSTEPLPHALSKIILGHRKRMEDRQWSLPFKVRGRDIKIRAQLDSIWKVLQIFINAGSSVAASDPIHVGIPWASTTVILRGALNDSAQNAAALEGLALIAPVIARYSEVETIYLRESNVTLKNDFEKCLIDLYTSILIYQISTACHCKRSTFTRFLRALPKMDDWDAMLRNVQVKDTACKAFTQIFDSRERRLTDTKLQNILSKQDEKMETALKMLRTGAKDREREENLKILRWISQYIPGRDHHSILVEGKLATDYAGSGQWLFDHPRYVEWAASDDTKSSSFWLCGSVGTGKTSIVSRVIESHLRNLDAEKDCQVAYFYCSRGDRRCLDPNTQPRLVLSSLIRQMSWSPEGPYLSGPIQHVYDKWRGDRPETADLSVDECSDLLHELIAQRLRTIIIIDAIDECAEPYTILRCLHGLVQNATDLLKLFVSSRSCIDVSVIFSDCYRVNIEGQDTSLDMCSYISNEVKEGKRLLDGKAPELEDRLIETLINHAQGMFRWVQLQLAIFLNENPPLRLPEDVEDKIEKIKNEVGLPVLNAVYNDIYNINTQNSRRGREYAVRAYRILLCALQPLTVQMLAEAVSLDLGGKRNPHVNEKYVMAICSTFIVADDEGIVRFAHLSVAEYLRSQAFTDLYSDANAHAQAAEACLLHIVHRLPALHNSNALTGPELSPFSDYAILFGLMHYELTSQELRREGHHALLLSDFFGLTAPSLGFNLWTMSINRSHDGFLTSSPVVPQGVRQRLANAFKPQPTIISVSCAWGFAEIVETILVVKDSSPETSKESLQAGLSIASRLGHVEVAKILLERGGADANYQENPSDPPAIFGAVLNNDLPMLDLLLKHCADVEAGGPPLLVATRGSRNKGVVQCLSKWGANAFVEDTAGWSLLHHAAYHNDVFLVGLLLDICRLGETVVRGNLRPSFEDGREETGEIARFLLEKMSAAAAVVSQDWHGRSVLLRAISAGLTNIIREFIDTIDIKALSQLGGEEAEEFTVLLQALRGVHPELLESRLSKSQKIACLDLAWLVQYLKGDDEEVIMTRAQGEVTSRFTEEF</sequence>
<proteinExistence type="predicted"/>
<evidence type="ECO:0000259" key="5">
    <source>
        <dbReference type="Pfam" id="PF24883"/>
    </source>
</evidence>
<feature type="compositionally biased region" description="Polar residues" evidence="2">
    <location>
        <begin position="42"/>
        <end position="61"/>
    </location>
</feature>
<dbReference type="Gene3D" id="3.40.50.300">
    <property type="entry name" value="P-loop containing nucleotide triphosphate hydrolases"/>
    <property type="match status" value="1"/>
</dbReference>
<feature type="region of interest" description="Disordered" evidence="2">
    <location>
        <begin position="39"/>
        <end position="61"/>
    </location>
</feature>
<dbReference type="PANTHER" id="PTHR10039">
    <property type="entry name" value="AMELOGENIN"/>
    <property type="match status" value="1"/>
</dbReference>
<reference evidence="6" key="1">
    <citation type="submission" date="2023-03" db="EMBL/GenBank/DDBJ databases">
        <title>Complete genome of Cladonia borealis.</title>
        <authorList>
            <person name="Park H."/>
        </authorList>
    </citation>
    <scope>NUCLEOTIDE SEQUENCE</scope>
    <source>
        <strain evidence="6">ANT050790</strain>
    </source>
</reference>
<name>A0AA39QYL0_9LECA</name>
<organism evidence="6 7">
    <name type="scientific">Cladonia borealis</name>
    <dbReference type="NCBI Taxonomy" id="184061"/>
    <lineage>
        <taxon>Eukaryota</taxon>
        <taxon>Fungi</taxon>
        <taxon>Dikarya</taxon>
        <taxon>Ascomycota</taxon>
        <taxon>Pezizomycotina</taxon>
        <taxon>Lecanoromycetes</taxon>
        <taxon>OSLEUM clade</taxon>
        <taxon>Lecanoromycetidae</taxon>
        <taxon>Lecanorales</taxon>
        <taxon>Lecanorineae</taxon>
        <taxon>Cladoniaceae</taxon>
        <taxon>Cladonia</taxon>
    </lineage>
</organism>
<evidence type="ECO:0000313" key="6">
    <source>
        <dbReference type="EMBL" id="KAK0511548.1"/>
    </source>
</evidence>
<dbReference type="InterPro" id="IPR031359">
    <property type="entry name" value="NACHT_N"/>
</dbReference>
<dbReference type="PANTHER" id="PTHR10039:SF16">
    <property type="entry name" value="GPI INOSITOL-DEACYLASE"/>
    <property type="match status" value="1"/>
</dbReference>
<dbReference type="Gene3D" id="1.25.40.20">
    <property type="entry name" value="Ankyrin repeat-containing domain"/>
    <property type="match status" value="1"/>
</dbReference>
<dbReference type="SUPFAM" id="SSF52540">
    <property type="entry name" value="P-loop containing nucleoside triphosphate hydrolases"/>
    <property type="match status" value="1"/>
</dbReference>
<keyword evidence="7" id="KW-1185">Reference proteome</keyword>
<dbReference type="InterPro" id="IPR054471">
    <property type="entry name" value="GPIID_WHD"/>
</dbReference>
<dbReference type="Pfam" id="PF00023">
    <property type="entry name" value="Ank"/>
    <property type="match status" value="1"/>
</dbReference>
<keyword evidence="1" id="KW-0677">Repeat</keyword>
<dbReference type="InterPro" id="IPR036770">
    <property type="entry name" value="Ankyrin_rpt-contain_sf"/>
</dbReference>
<evidence type="ECO:0000313" key="7">
    <source>
        <dbReference type="Proteomes" id="UP001166286"/>
    </source>
</evidence>
<dbReference type="InterPro" id="IPR027417">
    <property type="entry name" value="P-loop_NTPase"/>
</dbReference>
<dbReference type="SMART" id="SM00248">
    <property type="entry name" value="ANK"/>
    <property type="match status" value="5"/>
</dbReference>
<feature type="domain" description="GPI inositol-deacylase winged helix" evidence="4">
    <location>
        <begin position="642"/>
        <end position="719"/>
    </location>
</feature>
<accession>A0AA39QYL0</accession>
<dbReference type="InterPro" id="IPR056884">
    <property type="entry name" value="NPHP3-like_N"/>
</dbReference>
<evidence type="ECO:0000256" key="2">
    <source>
        <dbReference type="SAM" id="MobiDB-lite"/>
    </source>
</evidence>
<comment type="caution">
    <text evidence="6">The sequence shown here is derived from an EMBL/GenBank/DDBJ whole genome shotgun (WGS) entry which is preliminary data.</text>
</comment>
<feature type="domain" description="Nephrocystin 3-like N-terminal" evidence="5">
    <location>
        <begin position="349"/>
        <end position="524"/>
    </location>
</feature>
<feature type="domain" description="NWD NACHT-NTPase N-terminal" evidence="3">
    <location>
        <begin position="99"/>
        <end position="267"/>
    </location>
</feature>
<dbReference type="Pfam" id="PF17100">
    <property type="entry name" value="NACHT_N"/>
    <property type="match status" value="1"/>
</dbReference>
<dbReference type="Pfam" id="PF24883">
    <property type="entry name" value="NPHP3_N"/>
    <property type="match status" value="1"/>
</dbReference>
<evidence type="ECO:0008006" key="8">
    <source>
        <dbReference type="Google" id="ProtNLM"/>
    </source>
</evidence>
<dbReference type="Pfam" id="PF22939">
    <property type="entry name" value="WHD_GPIID"/>
    <property type="match status" value="1"/>
</dbReference>
<gene>
    <name evidence="6" type="ORF">JMJ35_006121</name>
</gene>
<dbReference type="EMBL" id="JAFEKC020000013">
    <property type="protein sequence ID" value="KAK0511548.1"/>
    <property type="molecule type" value="Genomic_DNA"/>
</dbReference>
<evidence type="ECO:0000256" key="1">
    <source>
        <dbReference type="ARBA" id="ARBA00022737"/>
    </source>
</evidence>
<protein>
    <recommendedName>
        <fullName evidence="8">Ankyrin repeat protein</fullName>
    </recommendedName>
</protein>
<dbReference type="Proteomes" id="UP001166286">
    <property type="component" value="Unassembled WGS sequence"/>
</dbReference>
<dbReference type="SUPFAM" id="SSF48403">
    <property type="entry name" value="Ankyrin repeat"/>
    <property type="match status" value="1"/>
</dbReference>
<dbReference type="InterPro" id="IPR002110">
    <property type="entry name" value="Ankyrin_rpt"/>
</dbReference>
<evidence type="ECO:0000259" key="3">
    <source>
        <dbReference type="Pfam" id="PF17100"/>
    </source>
</evidence>
<evidence type="ECO:0000259" key="4">
    <source>
        <dbReference type="Pfam" id="PF22939"/>
    </source>
</evidence>